<proteinExistence type="inferred from homology"/>
<evidence type="ECO:0000256" key="1">
    <source>
        <dbReference type="ARBA" id="ARBA00005429"/>
    </source>
</evidence>
<dbReference type="InterPro" id="IPR051515">
    <property type="entry name" value="IRG"/>
</dbReference>
<dbReference type="InterPro" id="IPR027417">
    <property type="entry name" value="P-loop_NTPase"/>
</dbReference>
<dbReference type="InterPro" id="IPR030385">
    <property type="entry name" value="G_IRG_dom"/>
</dbReference>
<name>A0ABY7GBD6_MYAAR</name>
<comment type="similarity">
    <text evidence="1">Belongs to the TRAFAC class dynamin-like GTPase superfamily. IRG family.</text>
</comment>
<dbReference type="PROSITE" id="PS51716">
    <property type="entry name" value="G_IRG"/>
    <property type="match status" value="1"/>
</dbReference>
<evidence type="ECO:0000256" key="4">
    <source>
        <dbReference type="ARBA" id="ARBA00023134"/>
    </source>
</evidence>
<keyword evidence="6" id="KW-1133">Transmembrane helix</keyword>
<evidence type="ECO:0000313" key="8">
    <source>
        <dbReference type="EMBL" id="WAR30286.1"/>
    </source>
</evidence>
<dbReference type="InterPro" id="IPR007743">
    <property type="entry name" value="Immunity-related_GTPase-like"/>
</dbReference>
<dbReference type="Proteomes" id="UP001164746">
    <property type="component" value="Chromosome 17"/>
</dbReference>
<feature type="transmembrane region" description="Helical" evidence="6">
    <location>
        <begin position="30"/>
        <end position="48"/>
    </location>
</feature>
<evidence type="ECO:0000256" key="3">
    <source>
        <dbReference type="ARBA" id="ARBA00022801"/>
    </source>
</evidence>
<feature type="coiled-coil region" evidence="5">
    <location>
        <begin position="460"/>
        <end position="487"/>
    </location>
</feature>
<evidence type="ECO:0000256" key="6">
    <source>
        <dbReference type="SAM" id="Phobius"/>
    </source>
</evidence>
<keyword evidence="6" id="KW-0472">Membrane</keyword>
<accession>A0ABY7GBD6</accession>
<evidence type="ECO:0000259" key="7">
    <source>
        <dbReference type="PROSITE" id="PS51716"/>
    </source>
</evidence>
<reference evidence="8" key="1">
    <citation type="submission" date="2022-11" db="EMBL/GenBank/DDBJ databases">
        <title>Centuries of genome instability and evolution in soft-shell clam transmissible cancer (bioRxiv).</title>
        <authorList>
            <person name="Hart S.F.M."/>
            <person name="Yonemitsu M.A."/>
            <person name="Giersch R.M."/>
            <person name="Beal B.F."/>
            <person name="Arriagada G."/>
            <person name="Davis B.W."/>
            <person name="Ostrander E.A."/>
            <person name="Goff S.P."/>
            <person name="Metzger M.J."/>
        </authorList>
    </citation>
    <scope>NUCLEOTIDE SEQUENCE</scope>
    <source>
        <strain evidence="8">MELC-2E11</strain>
        <tissue evidence="8">Siphon/mantle</tissue>
    </source>
</reference>
<keyword evidence="4" id="KW-0342">GTP-binding</keyword>
<dbReference type="PANTHER" id="PTHR32341:SF10">
    <property type="entry name" value="INTERFERON-INDUCIBLE GTPASE 5"/>
    <property type="match status" value="1"/>
</dbReference>
<keyword evidence="9" id="KW-1185">Reference proteome</keyword>
<evidence type="ECO:0000256" key="5">
    <source>
        <dbReference type="SAM" id="Coils"/>
    </source>
</evidence>
<organism evidence="8 9">
    <name type="scientific">Mya arenaria</name>
    <name type="common">Soft-shell clam</name>
    <dbReference type="NCBI Taxonomy" id="6604"/>
    <lineage>
        <taxon>Eukaryota</taxon>
        <taxon>Metazoa</taxon>
        <taxon>Spiralia</taxon>
        <taxon>Lophotrochozoa</taxon>
        <taxon>Mollusca</taxon>
        <taxon>Bivalvia</taxon>
        <taxon>Autobranchia</taxon>
        <taxon>Heteroconchia</taxon>
        <taxon>Euheterodonta</taxon>
        <taxon>Imparidentia</taxon>
        <taxon>Neoheterodontei</taxon>
        <taxon>Myida</taxon>
        <taxon>Myoidea</taxon>
        <taxon>Myidae</taxon>
        <taxon>Mya</taxon>
    </lineage>
</organism>
<dbReference type="PANTHER" id="PTHR32341">
    <property type="entry name" value="INTERFERON-INDUCIBLE GTPASE"/>
    <property type="match status" value="1"/>
</dbReference>
<keyword evidence="3" id="KW-0378">Hydrolase</keyword>
<gene>
    <name evidence="8" type="ORF">MAR_032828</name>
</gene>
<dbReference type="EMBL" id="CP111028">
    <property type="protein sequence ID" value="WAR30286.1"/>
    <property type="molecule type" value="Genomic_DNA"/>
</dbReference>
<evidence type="ECO:0000313" key="9">
    <source>
        <dbReference type="Proteomes" id="UP001164746"/>
    </source>
</evidence>
<keyword evidence="6" id="KW-0812">Transmembrane</keyword>
<sequence length="493" mass="55647">MKNSLEQGRSTLVTEDSAAFKDYKNILFEYFFQGLVLCILLALGYLYLTRKEEKHGNNRRTQSGLATDSDFEEDQINDLETDKNAWTEDQTKRCEAIAKESGIHALQEMIHCNLNKWQNINVIFAVIGETGAGKSSFINAMLRQKAGEKGSARVGCTQTTLKRNEYQHPKHKSLSFWDLPGVGTSKFPKDTYLVDIRFKMYDFFIMVTSGSFTENELWLIKEIEKRGRKFYFVRTKIDLDILNDSTINPDDHDSKKLQGEIRDSIHTQLSKDGVSNKIIFLIDNNWNARRSIPCESYDFEILMERLIADVPKLKRQTLIFSLSAISLNLMNEKVKALKSRIKYVALAASMGSLVPIPGAGFSCEIGAIIHEVQLYKEQLQTDERSMKTLAEKMNINLNELCQNTNVKTHAIYAGASASQRLVIALCAELATSEAAESVLKGVVPILGNVISAMASIPICAFTLQKLLKRCEEEAMRVQNEFEKWSVTAADTSE</sequence>
<dbReference type="Pfam" id="PF05049">
    <property type="entry name" value="IIGP"/>
    <property type="match status" value="1"/>
</dbReference>
<keyword evidence="2" id="KW-0547">Nucleotide-binding</keyword>
<protein>
    <submittedName>
        <fullName evidence="8">IIGP1-like protein</fullName>
    </submittedName>
</protein>
<feature type="domain" description="IRG-type G" evidence="7">
    <location>
        <begin position="120"/>
        <end position="309"/>
    </location>
</feature>
<dbReference type="Gene3D" id="3.40.50.300">
    <property type="entry name" value="P-loop containing nucleotide triphosphate hydrolases"/>
    <property type="match status" value="1"/>
</dbReference>
<keyword evidence="5" id="KW-0175">Coiled coil</keyword>
<dbReference type="SUPFAM" id="SSF52540">
    <property type="entry name" value="P-loop containing nucleoside triphosphate hydrolases"/>
    <property type="match status" value="1"/>
</dbReference>
<evidence type="ECO:0000256" key="2">
    <source>
        <dbReference type="ARBA" id="ARBA00022741"/>
    </source>
</evidence>